<dbReference type="EMBL" id="JAABOO010000001">
    <property type="protein sequence ID" value="NER13205.1"/>
    <property type="molecule type" value="Genomic_DNA"/>
</dbReference>
<name>A0A6P0UIS3_9FLAO</name>
<dbReference type="RefSeq" id="WP_163606201.1">
    <property type="nucleotide sequence ID" value="NZ_JAABOO010000001.1"/>
</dbReference>
<reference evidence="2 3" key="1">
    <citation type="submission" date="2020-01" db="EMBL/GenBank/DDBJ databases">
        <title>Leptobacterium flavescens.</title>
        <authorList>
            <person name="Wang G."/>
        </authorList>
    </citation>
    <scope>NUCLEOTIDE SEQUENCE [LARGE SCALE GENOMIC DNA]</scope>
    <source>
        <strain evidence="2 3">KCTC 22160</strain>
    </source>
</reference>
<keyword evidence="1" id="KW-0732">Signal</keyword>
<accession>A0A6P0UIS3</accession>
<dbReference type="AlphaFoldDB" id="A0A6P0UIS3"/>
<protein>
    <recommendedName>
        <fullName evidence="4">POTRA domain-containing protein</fullName>
    </recommendedName>
</protein>
<evidence type="ECO:0000256" key="1">
    <source>
        <dbReference type="SAM" id="SignalP"/>
    </source>
</evidence>
<comment type="caution">
    <text evidence="2">The sequence shown here is derived from an EMBL/GenBank/DDBJ whole genome shotgun (WGS) entry which is preliminary data.</text>
</comment>
<proteinExistence type="predicted"/>
<sequence length="468" mass="54017">MKKIVLTILLLLPLLVFCQEGEETEEKFSEEKKKEIIKIIEERLEKKSEVKLGTFKVSNEKVKVYDLSDLKGKNLDKIAKWMSDLNTLVKNKGDLDKEQVAALNKKIDEMKPEPVLKIDSVHLDIREGNIYDIRVMGAIGDGEDSVKQLFTNKRPFAISDFNRASKDKWLLYDIKKEKGIFIKDFLQYDYKNGQNFVIDEDTISLNRENKFTGSVEVNNNLKQLIDFRIYSDFLGLLNEESNGIVNFEGNSLFYLFPKNFNLFNFKYTFLLKKIRTSVSYSRFDNDDRAYDIASLNRNSSGFSELIPIIQKSFLKAGGELDIIEYHPYKFASITLYGKARFNLYFTETEDSADPTADDDEPNTVNTTSLSWGLGVGASSKRYANFGIAASVFWDRYQNNNLLEDNILNFDAITLQSEAFFYPGAESNNAVFLRLAYTQGRRDLSSRENFFSFQFGYRAELKINRKKED</sequence>
<feature type="chain" id="PRO_5027092280" description="POTRA domain-containing protein" evidence="1">
    <location>
        <begin position="19"/>
        <end position="468"/>
    </location>
</feature>
<organism evidence="2 3">
    <name type="scientific">Leptobacterium flavescens</name>
    <dbReference type="NCBI Taxonomy" id="472055"/>
    <lineage>
        <taxon>Bacteria</taxon>
        <taxon>Pseudomonadati</taxon>
        <taxon>Bacteroidota</taxon>
        <taxon>Flavobacteriia</taxon>
        <taxon>Flavobacteriales</taxon>
        <taxon>Flavobacteriaceae</taxon>
        <taxon>Leptobacterium</taxon>
    </lineage>
</organism>
<evidence type="ECO:0000313" key="2">
    <source>
        <dbReference type="EMBL" id="NER13205.1"/>
    </source>
</evidence>
<dbReference type="Proteomes" id="UP000468581">
    <property type="component" value="Unassembled WGS sequence"/>
</dbReference>
<keyword evidence="3" id="KW-1185">Reference proteome</keyword>
<evidence type="ECO:0008006" key="4">
    <source>
        <dbReference type="Google" id="ProtNLM"/>
    </source>
</evidence>
<gene>
    <name evidence="2" type="ORF">GWK08_07125</name>
</gene>
<evidence type="ECO:0000313" key="3">
    <source>
        <dbReference type="Proteomes" id="UP000468581"/>
    </source>
</evidence>
<feature type="signal peptide" evidence="1">
    <location>
        <begin position="1"/>
        <end position="18"/>
    </location>
</feature>